<dbReference type="InParanoid" id="A0A0D0B266"/>
<protein>
    <submittedName>
        <fullName evidence="4">Uncharacterized protein</fullName>
    </submittedName>
</protein>
<reference evidence="5" key="2">
    <citation type="submission" date="2015-01" db="EMBL/GenBank/DDBJ databases">
        <title>Evolutionary Origins and Diversification of the Mycorrhizal Mutualists.</title>
        <authorList>
            <consortium name="DOE Joint Genome Institute"/>
            <consortium name="Mycorrhizal Genomics Consortium"/>
            <person name="Kohler A."/>
            <person name="Kuo A."/>
            <person name="Nagy L.G."/>
            <person name="Floudas D."/>
            <person name="Copeland A."/>
            <person name="Barry K.W."/>
            <person name="Cichocki N."/>
            <person name="Veneault-Fourrey C."/>
            <person name="LaButti K."/>
            <person name="Lindquist E.A."/>
            <person name="Lipzen A."/>
            <person name="Lundell T."/>
            <person name="Morin E."/>
            <person name="Murat C."/>
            <person name="Riley R."/>
            <person name="Ohm R."/>
            <person name="Sun H."/>
            <person name="Tunlid A."/>
            <person name="Henrissat B."/>
            <person name="Grigoriev I.V."/>
            <person name="Hibbett D.S."/>
            <person name="Martin F."/>
        </authorList>
    </citation>
    <scope>NUCLEOTIDE SEQUENCE [LARGE SCALE GENOMIC DNA]</scope>
    <source>
        <strain evidence="5">UH-Slu-Lm8-n1</strain>
    </source>
</reference>
<dbReference type="STRING" id="930992.A0A0D0B266"/>
<dbReference type="EMBL" id="KN835415">
    <property type="protein sequence ID" value="KIK38028.1"/>
    <property type="molecule type" value="Genomic_DNA"/>
</dbReference>
<gene>
    <name evidence="4" type="ORF">CY34DRAFT_415612</name>
</gene>
<dbReference type="InterPro" id="IPR036322">
    <property type="entry name" value="WD40_repeat_dom_sf"/>
</dbReference>
<sequence>MPDGKQLISAGVDSTIRIWASSTWKQVGEPLKGHTEVVWMIALNPTGTLLASASREHQVRLWQFSDRRTIAIFKHTHEVCCVTFSTDGKHIFSGGRDKMISKWAVPSLEDGLEDQASDDALRGDILKELAANNAQSTC</sequence>
<feature type="repeat" description="WD" evidence="3">
    <location>
        <begin position="72"/>
        <end position="103"/>
    </location>
</feature>
<organism evidence="4 5">
    <name type="scientific">Suillus luteus UH-Slu-Lm8-n1</name>
    <dbReference type="NCBI Taxonomy" id="930992"/>
    <lineage>
        <taxon>Eukaryota</taxon>
        <taxon>Fungi</taxon>
        <taxon>Dikarya</taxon>
        <taxon>Basidiomycota</taxon>
        <taxon>Agaricomycotina</taxon>
        <taxon>Agaricomycetes</taxon>
        <taxon>Agaricomycetidae</taxon>
        <taxon>Boletales</taxon>
        <taxon>Suillineae</taxon>
        <taxon>Suillaceae</taxon>
        <taxon>Suillus</taxon>
    </lineage>
</organism>
<feature type="repeat" description="WD" evidence="3">
    <location>
        <begin position="1"/>
        <end position="19"/>
    </location>
</feature>
<evidence type="ECO:0000256" key="3">
    <source>
        <dbReference type="PROSITE-ProRule" id="PRU00221"/>
    </source>
</evidence>
<dbReference type="InterPro" id="IPR015943">
    <property type="entry name" value="WD40/YVTN_repeat-like_dom_sf"/>
</dbReference>
<dbReference type="Pfam" id="PF00400">
    <property type="entry name" value="WD40"/>
    <property type="match status" value="3"/>
</dbReference>
<evidence type="ECO:0000313" key="4">
    <source>
        <dbReference type="EMBL" id="KIK38028.1"/>
    </source>
</evidence>
<dbReference type="InterPro" id="IPR001680">
    <property type="entry name" value="WD40_rpt"/>
</dbReference>
<accession>A0A0D0B266</accession>
<name>A0A0D0B266_9AGAM</name>
<keyword evidence="5" id="KW-1185">Reference proteome</keyword>
<feature type="repeat" description="WD" evidence="3">
    <location>
        <begin position="31"/>
        <end position="72"/>
    </location>
</feature>
<dbReference type="PROSITE" id="PS50294">
    <property type="entry name" value="WD_REPEATS_REGION"/>
    <property type="match status" value="3"/>
</dbReference>
<keyword evidence="2" id="KW-0677">Repeat</keyword>
<reference evidence="4 5" key="1">
    <citation type="submission" date="2014-04" db="EMBL/GenBank/DDBJ databases">
        <authorList>
            <consortium name="DOE Joint Genome Institute"/>
            <person name="Kuo A."/>
            <person name="Ruytinx J."/>
            <person name="Rineau F."/>
            <person name="Colpaert J."/>
            <person name="Kohler A."/>
            <person name="Nagy L.G."/>
            <person name="Floudas D."/>
            <person name="Copeland A."/>
            <person name="Barry K.W."/>
            <person name="Cichocki N."/>
            <person name="Veneault-Fourrey C."/>
            <person name="LaButti K."/>
            <person name="Lindquist E.A."/>
            <person name="Lipzen A."/>
            <person name="Lundell T."/>
            <person name="Morin E."/>
            <person name="Murat C."/>
            <person name="Sun H."/>
            <person name="Tunlid A."/>
            <person name="Henrissat B."/>
            <person name="Grigoriev I.V."/>
            <person name="Hibbett D.S."/>
            <person name="Martin F."/>
            <person name="Nordberg H.P."/>
            <person name="Cantor M.N."/>
            <person name="Hua S.X."/>
        </authorList>
    </citation>
    <scope>NUCLEOTIDE SEQUENCE [LARGE SCALE GENOMIC DNA]</scope>
    <source>
        <strain evidence="4 5">UH-Slu-Lm8-n1</strain>
    </source>
</reference>
<evidence type="ECO:0000313" key="5">
    <source>
        <dbReference type="Proteomes" id="UP000054485"/>
    </source>
</evidence>
<proteinExistence type="predicted"/>
<keyword evidence="1 3" id="KW-0853">WD repeat</keyword>
<dbReference type="HOGENOM" id="CLU_000288_57_30_1"/>
<dbReference type="OrthoDB" id="2690379at2759"/>
<dbReference type="SMART" id="SM00320">
    <property type="entry name" value="WD40"/>
    <property type="match status" value="2"/>
</dbReference>
<dbReference type="PANTHER" id="PTHR19848:SF8">
    <property type="entry name" value="F-BOX AND WD REPEAT DOMAIN CONTAINING 7"/>
    <property type="match status" value="1"/>
</dbReference>
<dbReference type="PROSITE" id="PS50082">
    <property type="entry name" value="WD_REPEATS_2"/>
    <property type="match status" value="3"/>
</dbReference>
<evidence type="ECO:0000256" key="1">
    <source>
        <dbReference type="ARBA" id="ARBA00022574"/>
    </source>
</evidence>
<dbReference type="PANTHER" id="PTHR19848">
    <property type="entry name" value="WD40 REPEAT PROTEIN"/>
    <property type="match status" value="1"/>
</dbReference>
<evidence type="ECO:0000256" key="2">
    <source>
        <dbReference type="ARBA" id="ARBA00022737"/>
    </source>
</evidence>
<dbReference type="AlphaFoldDB" id="A0A0D0B266"/>
<dbReference type="Gene3D" id="2.130.10.10">
    <property type="entry name" value="YVTN repeat-like/Quinoprotein amine dehydrogenase"/>
    <property type="match status" value="1"/>
</dbReference>
<dbReference type="SUPFAM" id="SSF50978">
    <property type="entry name" value="WD40 repeat-like"/>
    <property type="match status" value="1"/>
</dbReference>
<dbReference type="Proteomes" id="UP000054485">
    <property type="component" value="Unassembled WGS sequence"/>
</dbReference>